<evidence type="ECO:0000256" key="1">
    <source>
        <dbReference type="SAM" id="SignalP"/>
    </source>
</evidence>
<feature type="chain" id="PRO_5046681508" description="Lipoprotein" evidence="1">
    <location>
        <begin position="22"/>
        <end position="171"/>
    </location>
</feature>
<name>A0ABY1QLW5_9SPHN</name>
<dbReference type="Proteomes" id="UP001157910">
    <property type="component" value="Unassembled WGS sequence"/>
</dbReference>
<protein>
    <recommendedName>
        <fullName evidence="4">Lipoprotein</fullName>
    </recommendedName>
</protein>
<keyword evidence="3" id="KW-1185">Reference proteome</keyword>
<organism evidence="2 3">
    <name type="scientific">Novosphingobium panipatense</name>
    <dbReference type="NCBI Taxonomy" id="428991"/>
    <lineage>
        <taxon>Bacteria</taxon>
        <taxon>Pseudomonadati</taxon>
        <taxon>Pseudomonadota</taxon>
        <taxon>Alphaproteobacteria</taxon>
        <taxon>Sphingomonadales</taxon>
        <taxon>Sphingomonadaceae</taxon>
        <taxon>Novosphingobium</taxon>
    </lineage>
</organism>
<keyword evidence="1" id="KW-0732">Signal</keyword>
<comment type="caution">
    <text evidence="2">The sequence shown here is derived from an EMBL/GenBank/DDBJ whole genome shotgun (WGS) entry which is preliminary data.</text>
</comment>
<reference evidence="2 3" key="1">
    <citation type="submission" date="2017-05" db="EMBL/GenBank/DDBJ databases">
        <authorList>
            <person name="Varghese N."/>
            <person name="Submissions S."/>
        </authorList>
    </citation>
    <scope>NUCLEOTIDE SEQUENCE [LARGE SCALE GENOMIC DNA]</scope>
    <source>
        <strain evidence="2 3">SM16</strain>
    </source>
</reference>
<evidence type="ECO:0008006" key="4">
    <source>
        <dbReference type="Google" id="ProtNLM"/>
    </source>
</evidence>
<proteinExistence type="predicted"/>
<sequence>MHILGSMKTTGLLLAPALALAGCTLIPPADPSRIGAAPVAQPVPAYTPAPVYTPPADYNPVPPPAVQDRLIYAALGQTVAVDGPRLTPLQVLEDSRCPMNARCVWAGQVRLRIRIETGTGGELELTSGKPARVADGTLELVRTSPDKMTGSGSGAIDPAAYRFGFRFVGGY</sequence>
<feature type="signal peptide" evidence="1">
    <location>
        <begin position="1"/>
        <end position="21"/>
    </location>
</feature>
<evidence type="ECO:0000313" key="3">
    <source>
        <dbReference type="Proteomes" id="UP001157910"/>
    </source>
</evidence>
<evidence type="ECO:0000313" key="2">
    <source>
        <dbReference type="EMBL" id="SMP74616.1"/>
    </source>
</evidence>
<dbReference type="EMBL" id="FXUI01000007">
    <property type="protein sequence ID" value="SMP74616.1"/>
    <property type="molecule type" value="Genomic_DNA"/>
</dbReference>
<accession>A0ABY1QLW5</accession>
<gene>
    <name evidence="2" type="ORF">SAMN06296065_107122</name>
</gene>